<gene>
    <name evidence="1" type="ORF">D1345_16920</name>
</gene>
<protein>
    <submittedName>
        <fullName evidence="1">Uncharacterized protein</fullName>
    </submittedName>
</protein>
<proteinExistence type="predicted"/>
<dbReference type="AlphaFoldDB" id="A0AAD0WAD1"/>
<dbReference type="EMBL" id="CP031968">
    <property type="protein sequence ID" value="AXT47753.1"/>
    <property type="molecule type" value="Genomic_DNA"/>
</dbReference>
<dbReference type="KEGG" id="crz:D1345_16920"/>
<sequence length="119" mass="12787">MSSAKQLKLLGTDAINLSKITDGGTAPSIKLPKGKYAVTVTSDITYNVGSSVFCQQVILFNCAPLNTGEYEKWFYTPNTTEGCIINAEENQPIYAFIVDQVNSQDNGGSAIVTFTPIGQ</sequence>
<keyword evidence="2" id="KW-1185">Reference proteome</keyword>
<evidence type="ECO:0000313" key="1">
    <source>
        <dbReference type="EMBL" id="AXT47753.1"/>
    </source>
</evidence>
<evidence type="ECO:0000313" key="2">
    <source>
        <dbReference type="Proteomes" id="UP000259465"/>
    </source>
</evidence>
<dbReference type="Proteomes" id="UP000259465">
    <property type="component" value="Chromosome"/>
</dbReference>
<organism evidence="1 2">
    <name type="scientific">Chromobacterium rhizoryzae</name>
    <dbReference type="NCBI Taxonomy" id="1778675"/>
    <lineage>
        <taxon>Bacteria</taxon>
        <taxon>Pseudomonadati</taxon>
        <taxon>Pseudomonadota</taxon>
        <taxon>Betaproteobacteria</taxon>
        <taxon>Neisseriales</taxon>
        <taxon>Chromobacteriaceae</taxon>
        <taxon>Chromobacterium</taxon>
    </lineage>
</organism>
<accession>A0AAD0WAD1</accession>
<dbReference type="RefSeq" id="WP_118268219.1">
    <property type="nucleotide sequence ID" value="NZ_CP031968.1"/>
</dbReference>
<name>A0AAD0WAD1_9NEIS</name>
<reference evidence="1 2" key="1">
    <citation type="submission" date="2018-08" db="EMBL/GenBank/DDBJ databases">
        <title>Complete genome sequence of JP2-74.</title>
        <authorList>
            <person name="Wu L."/>
        </authorList>
    </citation>
    <scope>NUCLEOTIDE SEQUENCE [LARGE SCALE GENOMIC DNA]</scope>
    <source>
        <strain evidence="1 2">JP2-74</strain>
    </source>
</reference>